<dbReference type="Gene3D" id="3.40.50.1820">
    <property type="entry name" value="alpha/beta hydrolase"/>
    <property type="match status" value="1"/>
</dbReference>
<reference evidence="5 6" key="1">
    <citation type="submission" date="2022-07" db="EMBL/GenBank/DDBJ databases">
        <title>Novel species in genus Aeromicrobium.</title>
        <authorList>
            <person name="Ye L."/>
        </authorList>
    </citation>
    <scope>NUCLEOTIDE SEQUENCE [LARGE SCALE GENOMIC DNA]</scope>
    <source>
        <strain evidence="6">zg-Y50</strain>
    </source>
</reference>
<keyword evidence="2 5" id="KW-0378">Hydrolase</keyword>
<dbReference type="RefSeq" id="WP_232418522.1">
    <property type="nucleotide sequence ID" value="NZ_CP101990.1"/>
</dbReference>
<dbReference type="InterPro" id="IPR050300">
    <property type="entry name" value="GDXG_lipolytic_enzyme"/>
</dbReference>
<protein>
    <submittedName>
        <fullName evidence="5">Alpha/beta hydrolase</fullName>
    </submittedName>
</protein>
<feature type="domain" description="Alpha/beta hydrolase fold-3" evidence="4">
    <location>
        <begin position="102"/>
        <end position="305"/>
    </location>
</feature>
<dbReference type="Proteomes" id="UP001315860">
    <property type="component" value="Chromosome"/>
</dbReference>
<dbReference type="InterPro" id="IPR033140">
    <property type="entry name" value="Lipase_GDXG_put_SER_AS"/>
</dbReference>
<dbReference type="InterPro" id="IPR029058">
    <property type="entry name" value="AB_hydrolase_fold"/>
</dbReference>
<evidence type="ECO:0000313" key="6">
    <source>
        <dbReference type="Proteomes" id="UP001315860"/>
    </source>
</evidence>
<dbReference type="PROSITE" id="PS01174">
    <property type="entry name" value="LIPASE_GDXG_SER"/>
    <property type="match status" value="1"/>
</dbReference>
<dbReference type="Pfam" id="PF07859">
    <property type="entry name" value="Abhydrolase_3"/>
    <property type="match status" value="1"/>
</dbReference>
<accession>A0ABY5KH68</accession>
<evidence type="ECO:0000256" key="2">
    <source>
        <dbReference type="ARBA" id="ARBA00022801"/>
    </source>
</evidence>
<comment type="similarity">
    <text evidence="1">Belongs to the 'GDXG' lipolytic enzyme family.</text>
</comment>
<feature type="active site" evidence="3">
    <location>
        <position position="176"/>
    </location>
</feature>
<dbReference type="SUPFAM" id="SSF53474">
    <property type="entry name" value="alpha/beta-Hydrolases"/>
    <property type="match status" value="1"/>
</dbReference>
<gene>
    <name evidence="5" type="ORF">NP095_14400</name>
</gene>
<organism evidence="5 6">
    <name type="scientific">Aeromicrobium duanguangcaii</name>
    <dbReference type="NCBI Taxonomy" id="2968086"/>
    <lineage>
        <taxon>Bacteria</taxon>
        <taxon>Bacillati</taxon>
        <taxon>Actinomycetota</taxon>
        <taxon>Actinomycetes</taxon>
        <taxon>Propionibacteriales</taxon>
        <taxon>Nocardioidaceae</taxon>
        <taxon>Aeromicrobium</taxon>
    </lineage>
</organism>
<evidence type="ECO:0000256" key="1">
    <source>
        <dbReference type="ARBA" id="ARBA00010515"/>
    </source>
</evidence>
<dbReference type="InterPro" id="IPR013094">
    <property type="entry name" value="AB_hydrolase_3"/>
</dbReference>
<dbReference type="PANTHER" id="PTHR48081:SF8">
    <property type="entry name" value="ALPHA_BETA HYDROLASE FOLD-3 DOMAIN-CONTAINING PROTEIN-RELATED"/>
    <property type="match status" value="1"/>
</dbReference>
<name>A0ABY5KH68_9ACTN</name>
<proteinExistence type="inferred from homology"/>
<dbReference type="GO" id="GO:0016787">
    <property type="term" value="F:hydrolase activity"/>
    <property type="evidence" value="ECO:0007669"/>
    <property type="project" value="UniProtKB-KW"/>
</dbReference>
<keyword evidence="6" id="KW-1185">Reference proteome</keyword>
<evidence type="ECO:0000259" key="4">
    <source>
        <dbReference type="Pfam" id="PF07859"/>
    </source>
</evidence>
<evidence type="ECO:0000256" key="3">
    <source>
        <dbReference type="PROSITE-ProRule" id="PRU10038"/>
    </source>
</evidence>
<sequence length="354" mass="38113">MAHRSHSGSGRRRPMRAVHTAATLHDDPTPLARMVDRGARMTVKPLLRLAPVHERTFRRLQRFSAAVNRGGSSDIAAEVGEIGGVPGEVLTPGDGPTTGLHLLYLHGGGFFTGSVHSYRSMLEEIVRVTGGTIYAIDYRKLPGHPVADSVQDAISAYADVLERAGNPEKVVVAGDSAGGYLVMKVAELARRRGLPAPAALIAFSPLLSLEPDRQDKNVMRVDKVREAILPIARVAALRRLWLSDDAIIEGFADPLHATAYITSPTHLVAVEDEFLRPEVEAFALLLDDKGVEVDVHLWRGQLHAFPIMAGYLPDADLAIELAAEFALTHIGEPPAVGVDDTGAQPDLLKGELAD</sequence>
<dbReference type="PANTHER" id="PTHR48081">
    <property type="entry name" value="AB HYDROLASE SUPERFAMILY PROTEIN C4A8.06C"/>
    <property type="match status" value="1"/>
</dbReference>
<evidence type="ECO:0000313" key="5">
    <source>
        <dbReference type="EMBL" id="UUI68380.1"/>
    </source>
</evidence>
<dbReference type="EMBL" id="CP101990">
    <property type="protein sequence ID" value="UUI68380.1"/>
    <property type="molecule type" value="Genomic_DNA"/>
</dbReference>